<dbReference type="EMBL" id="AP015288">
    <property type="protein sequence ID" value="BAU03351.1"/>
    <property type="molecule type" value="Genomic_DNA"/>
</dbReference>
<feature type="non-terminal residue" evidence="2">
    <location>
        <position position="1"/>
    </location>
</feature>
<name>A0A0S3TDZ9_PHAAN</name>
<evidence type="ECO:0000256" key="1">
    <source>
        <dbReference type="SAM" id="MobiDB-lite"/>
    </source>
</evidence>
<proteinExistence type="predicted"/>
<feature type="region of interest" description="Disordered" evidence="1">
    <location>
        <begin position="53"/>
        <end position="77"/>
    </location>
</feature>
<gene>
    <name evidence="2" type="primary">Vigan.UMG083000</name>
    <name evidence="2" type="ORF">VIGAN_UM083000</name>
</gene>
<dbReference type="AlphaFoldDB" id="A0A0S3TDZ9"/>
<accession>A0A0S3TDZ9</accession>
<protein>
    <submittedName>
        <fullName evidence="2">Uncharacterized protein</fullName>
    </submittedName>
</protein>
<sequence length="77" mass="8465">LCWTFCTNSQFLSGNRLQGCCKRLPEPFLNTLTHSLHSLLHQLMRGLPTLLGLTSHHQPPSPTIGTPAPASDRCRSA</sequence>
<organism evidence="2">
    <name type="scientific">Vigna angularis var. angularis</name>
    <dbReference type="NCBI Taxonomy" id="157739"/>
    <lineage>
        <taxon>Eukaryota</taxon>
        <taxon>Viridiplantae</taxon>
        <taxon>Streptophyta</taxon>
        <taxon>Embryophyta</taxon>
        <taxon>Tracheophyta</taxon>
        <taxon>Spermatophyta</taxon>
        <taxon>Magnoliopsida</taxon>
        <taxon>eudicotyledons</taxon>
        <taxon>Gunneridae</taxon>
        <taxon>Pentapetalae</taxon>
        <taxon>rosids</taxon>
        <taxon>fabids</taxon>
        <taxon>Fabales</taxon>
        <taxon>Fabaceae</taxon>
        <taxon>Papilionoideae</taxon>
        <taxon>50 kb inversion clade</taxon>
        <taxon>NPAAA clade</taxon>
        <taxon>indigoferoid/millettioid clade</taxon>
        <taxon>Phaseoleae</taxon>
        <taxon>Vigna</taxon>
    </lineage>
</organism>
<reference evidence="2" key="1">
    <citation type="journal article" date="2015" name="Sci. Rep.">
        <title>The power of single molecule real-time sequencing technology in the de novo assembly of a eukaryotic genome.</title>
        <authorList>
            <person name="Sakai H."/>
            <person name="Naito K."/>
            <person name="Ogiso-Tanaka E."/>
            <person name="Takahashi Y."/>
            <person name="Iseki K."/>
            <person name="Muto C."/>
            <person name="Satou K."/>
            <person name="Teruya K."/>
            <person name="Shiroma A."/>
            <person name="Shimoji M."/>
            <person name="Hirano T."/>
            <person name="Itoh T."/>
            <person name="Kaga A."/>
            <person name="Tomooka N."/>
        </authorList>
    </citation>
    <scope>NUCLEOTIDE SEQUENCE</scope>
</reference>
<evidence type="ECO:0000313" key="2">
    <source>
        <dbReference type="EMBL" id="BAU03351.1"/>
    </source>
</evidence>